<evidence type="ECO:0000313" key="1">
    <source>
        <dbReference type="EMBL" id="CAK9258384.1"/>
    </source>
</evidence>
<accession>A0ABP0VV60</accession>
<sequence length="153" mass="16845">MDWFLEIGRALVDLGAAVIPEVTSDAAGTQGSVRPEDEDTTLDRSLVLEMKGLLCPTATGEMVKMGISELWVGNKEQQELLQGLASKFVHPLCIERTVLTGLFHHRTFQSLLNLQPFSSHLLAANLRAVLPKYFIQRSSSSVRAVAAPWVAWT</sequence>
<feature type="non-terminal residue" evidence="1">
    <location>
        <position position="1"/>
    </location>
</feature>
<reference evidence="1" key="1">
    <citation type="submission" date="2024-02" db="EMBL/GenBank/DDBJ databases">
        <authorList>
            <consortium name="ELIXIR-Norway"/>
            <consortium name="Elixir Norway"/>
        </authorList>
    </citation>
    <scope>NUCLEOTIDE SEQUENCE</scope>
</reference>
<feature type="non-terminal residue" evidence="1">
    <location>
        <position position="153"/>
    </location>
</feature>
<proteinExistence type="predicted"/>
<dbReference type="EMBL" id="OZ020106">
    <property type="protein sequence ID" value="CAK9258384.1"/>
    <property type="molecule type" value="Genomic_DNA"/>
</dbReference>
<keyword evidence="2" id="KW-1185">Reference proteome</keyword>
<dbReference type="PANTHER" id="PTHR15600">
    <property type="entry name" value="SACSIN"/>
    <property type="match status" value="1"/>
</dbReference>
<evidence type="ECO:0000313" key="2">
    <source>
        <dbReference type="Proteomes" id="UP001497444"/>
    </source>
</evidence>
<protein>
    <submittedName>
        <fullName evidence="1">Uncharacterized protein</fullName>
    </submittedName>
</protein>
<organism evidence="1 2">
    <name type="scientific">Sphagnum jensenii</name>
    <dbReference type="NCBI Taxonomy" id="128206"/>
    <lineage>
        <taxon>Eukaryota</taxon>
        <taxon>Viridiplantae</taxon>
        <taxon>Streptophyta</taxon>
        <taxon>Embryophyta</taxon>
        <taxon>Bryophyta</taxon>
        <taxon>Sphagnophytina</taxon>
        <taxon>Sphagnopsida</taxon>
        <taxon>Sphagnales</taxon>
        <taxon>Sphagnaceae</taxon>
        <taxon>Sphagnum</taxon>
    </lineage>
</organism>
<name>A0ABP0VV60_9BRYO</name>
<dbReference type="Proteomes" id="UP001497444">
    <property type="component" value="Chromosome 11"/>
</dbReference>
<dbReference type="PANTHER" id="PTHR15600:SF42">
    <property type="entry name" value="SACSIN"/>
    <property type="match status" value="1"/>
</dbReference>
<gene>
    <name evidence="1" type="ORF">CSSPJE1EN1_LOCUS3862</name>
</gene>
<dbReference type="InterPro" id="IPR052972">
    <property type="entry name" value="Sacsin_chaperone_reg"/>
</dbReference>